<dbReference type="EMBL" id="FNON01000011">
    <property type="protein sequence ID" value="SDZ26202.1"/>
    <property type="molecule type" value="Genomic_DNA"/>
</dbReference>
<name>A0A1H3RKD4_9PSEU</name>
<dbReference type="Pfam" id="PF03466">
    <property type="entry name" value="LysR_substrate"/>
    <property type="match status" value="1"/>
</dbReference>
<dbReference type="InterPro" id="IPR005119">
    <property type="entry name" value="LysR_subst-bd"/>
</dbReference>
<dbReference type="PANTHER" id="PTHR30126">
    <property type="entry name" value="HTH-TYPE TRANSCRIPTIONAL REGULATOR"/>
    <property type="match status" value="1"/>
</dbReference>
<dbReference type="Gene3D" id="3.40.190.290">
    <property type="match status" value="1"/>
</dbReference>
<dbReference type="PRINTS" id="PR00039">
    <property type="entry name" value="HTHLYSR"/>
</dbReference>
<evidence type="ECO:0000256" key="3">
    <source>
        <dbReference type="ARBA" id="ARBA00023125"/>
    </source>
</evidence>
<dbReference type="Gene3D" id="1.10.10.10">
    <property type="entry name" value="Winged helix-like DNA-binding domain superfamily/Winged helix DNA-binding domain"/>
    <property type="match status" value="1"/>
</dbReference>
<dbReference type="GO" id="GO:0000976">
    <property type="term" value="F:transcription cis-regulatory region binding"/>
    <property type="evidence" value="ECO:0007669"/>
    <property type="project" value="TreeGrafter"/>
</dbReference>
<evidence type="ECO:0000256" key="4">
    <source>
        <dbReference type="ARBA" id="ARBA00023163"/>
    </source>
</evidence>
<sequence length="301" mass="31566">MPSLDLLETFMAIYRRGSLSAAAVELGLTQPAVTGQLVRLEKELGEPLFERSRLGAVPTARAAGLAARIGTHLDELRGALVTDPGDAVYHDRVAIAGASDGMAAKFLPALVPLTTRGLRLTVTLGLADELLAALVAARVDIVLSSVRPKHRAIAAVPLIDEEFVLIASPTLARSVEPARLGEDPVPALAHLPLVAYAEDLPIIRRYWRSEFGRRPPNRVAVTIPDLRAVLAAVIAGAGATVLPRYLAAAALTAGSVQLVHEPAAPPLNTLYLATAAGGPGRPAVALVRDHLIAQARAWGSL</sequence>
<protein>
    <submittedName>
        <fullName evidence="6">DNA-binding transcriptional regulator, LysR family</fullName>
    </submittedName>
</protein>
<feature type="domain" description="HTH lysR-type" evidence="5">
    <location>
        <begin position="2"/>
        <end position="59"/>
    </location>
</feature>
<keyword evidence="7" id="KW-1185">Reference proteome</keyword>
<dbReference type="PANTHER" id="PTHR30126:SF39">
    <property type="entry name" value="HTH-TYPE TRANSCRIPTIONAL REGULATOR CYSL"/>
    <property type="match status" value="1"/>
</dbReference>
<dbReference type="GO" id="GO:0003700">
    <property type="term" value="F:DNA-binding transcription factor activity"/>
    <property type="evidence" value="ECO:0007669"/>
    <property type="project" value="InterPro"/>
</dbReference>
<dbReference type="InterPro" id="IPR000847">
    <property type="entry name" value="LysR_HTH_N"/>
</dbReference>
<dbReference type="AlphaFoldDB" id="A0A1H3RKD4"/>
<reference evidence="6 7" key="1">
    <citation type="submission" date="2016-10" db="EMBL/GenBank/DDBJ databases">
        <authorList>
            <person name="de Groot N.N."/>
        </authorList>
    </citation>
    <scope>NUCLEOTIDE SEQUENCE [LARGE SCALE GENOMIC DNA]</scope>
    <source>
        <strain evidence="6 7">CPCC 202699</strain>
    </source>
</reference>
<dbReference type="SUPFAM" id="SSF53850">
    <property type="entry name" value="Periplasmic binding protein-like II"/>
    <property type="match status" value="1"/>
</dbReference>
<dbReference type="InterPro" id="IPR036388">
    <property type="entry name" value="WH-like_DNA-bd_sf"/>
</dbReference>
<keyword evidence="3 6" id="KW-0238">DNA-binding</keyword>
<dbReference type="CDD" id="cd05466">
    <property type="entry name" value="PBP2_LTTR_substrate"/>
    <property type="match status" value="1"/>
</dbReference>
<dbReference type="STRING" id="589385.SAMN05421504_111157"/>
<evidence type="ECO:0000313" key="7">
    <source>
        <dbReference type="Proteomes" id="UP000199515"/>
    </source>
</evidence>
<dbReference type="InterPro" id="IPR036390">
    <property type="entry name" value="WH_DNA-bd_sf"/>
</dbReference>
<keyword evidence="4" id="KW-0804">Transcription</keyword>
<gene>
    <name evidence="6" type="ORF">SAMN05421504_111157</name>
</gene>
<evidence type="ECO:0000256" key="1">
    <source>
        <dbReference type="ARBA" id="ARBA00009437"/>
    </source>
</evidence>
<comment type="similarity">
    <text evidence="1">Belongs to the LysR transcriptional regulatory family.</text>
</comment>
<dbReference type="Pfam" id="PF00126">
    <property type="entry name" value="HTH_1"/>
    <property type="match status" value="1"/>
</dbReference>
<dbReference type="PROSITE" id="PS50931">
    <property type="entry name" value="HTH_LYSR"/>
    <property type="match status" value="1"/>
</dbReference>
<organism evidence="6 7">
    <name type="scientific">Amycolatopsis xylanica</name>
    <dbReference type="NCBI Taxonomy" id="589385"/>
    <lineage>
        <taxon>Bacteria</taxon>
        <taxon>Bacillati</taxon>
        <taxon>Actinomycetota</taxon>
        <taxon>Actinomycetes</taxon>
        <taxon>Pseudonocardiales</taxon>
        <taxon>Pseudonocardiaceae</taxon>
        <taxon>Amycolatopsis</taxon>
    </lineage>
</organism>
<accession>A0A1H3RKD4</accession>
<keyword evidence="2" id="KW-0805">Transcription regulation</keyword>
<evidence type="ECO:0000259" key="5">
    <source>
        <dbReference type="PROSITE" id="PS50931"/>
    </source>
</evidence>
<dbReference type="SUPFAM" id="SSF46785">
    <property type="entry name" value="Winged helix' DNA-binding domain"/>
    <property type="match status" value="1"/>
</dbReference>
<proteinExistence type="inferred from homology"/>
<dbReference type="OrthoDB" id="8417889at2"/>
<dbReference type="Proteomes" id="UP000199515">
    <property type="component" value="Unassembled WGS sequence"/>
</dbReference>
<evidence type="ECO:0000313" key="6">
    <source>
        <dbReference type="EMBL" id="SDZ26202.1"/>
    </source>
</evidence>
<dbReference type="RefSeq" id="WP_091297947.1">
    <property type="nucleotide sequence ID" value="NZ_FNON01000011.1"/>
</dbReference>
<evidence type="ECO:0000256" key="2">
    <source>
        <dbReference type="ARBA" id="ARBA00023015"/>
    </source>
</evidence>